<dbReference type="PANTHER" id="PTHR43877">
    <property type="entry name" value="AMINOALKYLPHOSPHONATE N-ACETYLTRANSFERASE-RELATED-RELATED"/>
    <property type="match status" value="1"/>
</dbReference>
<keyword evidence="1 4" id="KW-0808">Transferase</keyword>
<evidence type="ECO:0000256" key="2">
    <source>
        <dbReference type="ARBA" id="ARBA00023315"/>
    </source>
</evidence>
<dbReference type="Gene3D" id="3.40.630.30">
    <property type="match status" value="1"/>
</dbReference>
<proteinExistence type="predicted"/>
<dbReference type="AlphaFoldDB" id="A0A6B2NS92"/>
<organism evidence="4">
    <name type="scientific">Ruegeria sp. PrR005</name>
    <dbReference type="NCBI Taxonomy" id="2706882"/>
    <lineage>
        <taxon>Bacteria</taxon>
        <taxon>Pseudomonadati</taxon>
        <taxon>Pseudomonadota</taxon>
        <taxon>Alphaproteobacteria</taxon>
        <taxon>Rhodobacterales</taxon>
        <taxon>Roseobacteraceae</taxon>
        <taxon>Ruegeria</taxon>
    </lineage>
</organism>
<comment type="caution">
    <text evidence="4">The sequence shown here is derived from an EMBL/GenBank/DDBJ whole genome shotgun (WGS) entry which is preliminary data.</text>
</comment>
<evidence type="ECO:0000256" key="1">
    <source>
        <dbReference type="ARBA" id="ARBA00022679"/>
    </source>
</evidence>
<evidence type="ECO:0000259" key="3">
    <source>
        <dbReference type="PROSITE" id="PS51186"/>
    </source>
</evidence>
<sequence>MVTLRINRGFDESERPEAARLFWQAFAAKLGRVLGPEDRALRFLHPALDPRFALGARDGKGQMLGLAGFKTAEGGLVDAGMGDLARVYGWVGALWRGPLLELLERPLQPGVFQMDGIFVDERARGQGVGSALLAAIRAEAERSGAGEVQLDVIDSNPRAKALYERVGFVATGTEHTGPLAWVFGFRSATRMRLPLTG</sequence>
<dbReference type="GO" id="GO:0016747">
    <property type="term" value="F:acyltransferase activity, transferring groups other than amino-acyl groups"/>
    <property type="evidence" value="ECO:0007669"/>
    <property type="project" value="InterPro"/>
</dbReference>
<dbReference type="InterPro" id="IPR016181">
    <property type="entry name" value="Acyl_CoA_acyltransferase"/>
</dbReference>
<gene>
    <name evidence="4" type="ORF">G0P99_09750</name>
</gene>
<dbReference type="InterPro" id="IPR050832">
    <property type="entry name" value="Bact_Acetyltransf"/>
</dbReference>
<accession>A0A6B2NS92</accession>
<dbReference type="EMBL" id="JAAGOX010000011">
    <property type="protein sequence ID" value="NDW45244.1"/>
    <property type="molecule type" value="Genomic_DNA"/>
</dbReference>
<dbReference type="InterPro" id="IPR000182">
    <property type="entry name" value="GNAT_dom"/>
</dbReference>
<evidence type="ECO:0000313" key="4">
    <source>
        <dbReference type="EMBL" id="NDW45244.1"/>
    </source>
</evidence>
<dbReference type="CDD" id="cd04301">
    <property type="entry name" value="NAT_SF"/>
    <property type="match status" value="1"/>
</dbReference>
<dbReference type="PANTHER" id="PTHR43877:SF2">
    <property type="entry name" value="AMINOALKYLPHOSPHONATE N-ACETYLTRANSFERASE-RELATED"/>
    <property type="match status" value="1"/>
</dbReference>
<feature type="domain" description="N-acetyltransferase" evidence="3">
    <location>
        <begin position="5"/>
        <end position="196"/>
    </location>
</feature>
<keyword evidence="2" id="KW-0012">Acyltransferase</keyword>
<name>A0A6B2NS92_9RHOB</name>
<protein>
    <submittedName>
        <fullName evidence="4">GNAT family N-acetyltransferase</fullName>
    </submittedName>
</protein>
<dbReference type="PROSITE" id="PS51186">
    <property type="entry name" value="GNAT"/>
    <property type="match status" value="1"/>
</dbReference>
<reference evidence="4" key="1">
    <citation type="submission" date="2020-02" db="EMBL/GenBank/DDBJ databases">
        <title>Delineation of the pyrene-degrading pathway in Roseobacter clade bacteria by genomic analysis.</title>
        <authorList>
            <person name="Zhou H."/>
            <person name="Wang H."/>
        </authorList>
    </citation>
    <scope>NUCLEOTIDE SEQUENCE</scope>
    <source>
        <strain evidence="4">PrR005</strain>
    </source>
</reference>
<dbReference type="Pfam" id="PF00583">
    <property type="entry name" value="Acetyltransf_1"/>
    <property type="match status" value="1"/>
</dbReference>
<dbReference type="SUPFAM" id="SSF55729">
    <property type="entry name" value="Acyl-CoA N-acyltransferases (Nat)"/>
    <property type="match status" value="1"/>
</dbReference>